<dbReference type="Proteomes" id="UP001430172">
    <property type="component" value="Unassembled WGS sequence"/>
</dbReference>
<dbReference type="EMBL" id="JAFDVD010000006">
    <property type="protein sequence ID" value="MBM6399744.1"/>
    <property type="molecule type" value="Genomic_DNA"/>
</dbReference>
<dbReference type="Gene3D" id="3.40.47.10">
    <property type="match status" value="1"/>
</dbReference>
<dbReference type="InterPro" id="IPR002155">
    <property type="entry name" value="Thiolase"/>
</dbReference>
<dbReference type="InterPro" id="IPR050521">
    <property type="entry name" value="3-ketoacyl-CoA_Thiolase"/>
</dbReference>
<accession>A0ABS2CL01</accession>
<reference evidence="8" key="1">
    <citation type="submission" date="2021-02" db="EMBL/GenBank/DDBJ databases">
        <title>Phycicoccus sp. MQZ13P-5T, whole genome shotgun sequence.</title>
        <authorList>
            <person name="Tuo L."/>
        </authorList>
    </citation>
    <scope>NUCLEOTIDE SEQUENCE</scope>
    <source>
        <strain evidence="8">MQZ13P-5</strain>
    </source>
</reference>
<dbReference type="NCBIfam" id="TIGR01930">
    <property type="entry name" value="AcCoA-C-Actrans"/>
    <property type="match status" value="1"/>
</dbReference>
<dbReference type="Pfam" id="PF00108">
    <property type="entry name" value="Thiolase_N"/>
    <property type="match status" value="1"/>
</dbReference>
<evidence type="ECO:0000313" key="8">
    <source>
        <dbReference type="EMBL" id="MBM6399744.1"/>
    </source>
</evidence>
<keyword evidence="9" id="KW-1185">Reference proteome</keyword>
<evidence type="ECO:0000259" key="7">
    <source>
        <dbReference type="Pfam" id="PF02803"/>
    </source>
</evidence>
<dbReference type="Pfam" id="PF02803">
    <property type="entry name" value="Thiolase_C"/>
    <property type="match status" value="1"/>
</dbReference>
<evidence type="ECO:0000256" key="1">
    <source>
        <dbReference type="ARBA" id="ARBA00010982"/>
    </source>
</evidence>
<evidence type="ECO:0000256" key="5">
    <source>
        <dbReference type="SAM" id="MobiDB-lite"/>
    </source>
</evidence>
<gene>
    <name evidence="8" type="ORF">JQN70_05030</name>
</gene>
<dbReference type="InterPro" id="IPR016039">
    <property type="entry name" value="Thiolase-like"/>
</dbReference>
<dbReference type="InterPro" id="IPR020617">
    <property type="entry name" value="Thiolase_C"/>
</dbReference>
<evidence type="ECO:0000256" key="4">
    <source>
        <dbReference type="RuleBase" id="RU003557"/>
    </source>
</evidence>
<feature type="domain" description="Thiolase C-terminal" evidence="7">
    <location>
        <begin position="352"/>
        <end position="494"/>
    </location>
</feature>
<dbReference type="InterPro" id="IPR020616">
    <property type="entry name" value="Thiolase_N"/>
</dbReference>
<dbReference type="SUPFAM" id="SSF53901">
    <property type="entry name" value="Thiolase-like"/>
    <property type="match status" value="2"/>
</dbReference>
<evidence type="ECO:0000256" key="2">
    <source>
        <dbReference type="ARBA" id="ARBA00022679"/>
    </source>
</evidence>
<keyword evidence="2 4" id="KW-0808">Transferase</keyword>
<proteinExistence type="inferred from homology"/>
<dbReference type="PANTHER" id="PTHR42689:SF1">
    <property type="entry name" value="ACETYL-COA ACYLTRANSFERASE FADA2 (3-KETOACYL-COA THIOLASE) (BETA-KETOTHIOLASE)-RELATED"/>
    <property type="match status" value="1"/>
</dbReference>
<protein>
    <submittedName>
        <fullName evidence="8">Acetyl-CoA C-acetyltransferase</fullName>
        <ecNumber evidence="8">2.3.1.9</ecNumber>
    </submittedName>
</protein>
<comment type="similarity">
    <text evidence="1 4">Belongs to the thiolase-like superfamily. Thiolase family.</text>
</comment>
<evidence type="ECO:0000256" key="3">
    <source>
        <dbReference type="ARBA" id="ARBA00023315"/>
    </source>
</evidence>
<dbReference type="PANTHER" id="PTHR42689">
    <property type="entry name" value="ACETYL-COA ACYLTRANSFERASE FADA2 (3-KETOACYL-COA THIOLASE) (BETA-KETOTHIOLASE)-RELATED"/>
    <property type="match status" value="1"/>
</dbReference>
<feature type="region of interest" description="Disordered" evidence="5">
    <location>
        <begin position="1"/>
        <end position="42"/>
    </location>
</feature>
<sequence>MARTVDSTSSRRRASRCSSQRALRPSVGEAEVTGQDGSRNRRYLLPSVPDTLRRRRPSVPPPIAAGARPVTTTRRAAVLGGNRIPFARQFGPYAEASNQDMLTAALEGLVARHGLAGERLGEVVAGAVIKHSRDFNLTREAVLGSSLAPDTPAYDIQQACGTGLEATILVANKIALGQADSAIAGGVDSASDAPIVVPEKLRQKLLRLNRAKTPADRAKAAISLRPTDLGIQVPAATEPRTGMSMGEHMAITAARWRITREAQDELALASHQKLAAAYERGFFDDLLTPYLGLTRDQNLRPDSTLEKLGSLRTAFGSGPDATMTAANSTPLSDGASAVLLGSEEWAAAHGLKPLAFFVDGETAAVDYLGGEEGLLMAPAYAVPRMLARQGLTLQDFDLYEIHEAFAATVLSTMAAWEDEEFCHDRLGLDAPLGSIDRAKLNVTGSSLAAGHPFAATGGRIVATLAKLLHERGSGARGLISICAAGGQGVVAILEAA</sequence>
<dbReference type="CDD" id="cd00751">
    <property type="entry name" value="thiolase"/>
    <property type="match status" value="1"/>
</dbReference>
<dbReference type="GO" id="GO:0003985">
    <property type="term" value="F:acetyl-CoA C-acetyltransferase activity"/>
    <property type="evidence" value="ECO:0007669"/>
    <property type="project" value="UniProtKB-EC"/>
</dbReference>
<keyword evidence="3 4" id="KW-0012">Acyltransferase</keyword>
<dbReference type="NCBIfam" id="NF006740">
    <property type="entry name" value="PRK09268.1"/>
    <property type="match status" value="1"/>
</dbReference>
<feature type="domain" description="Thiolase N-terminal" evidence="6">
    <location>
        <begin position="77"/>
        <end position="344"/>
    </location>
</feature>
<evidence type="ECO:0000313" key="9">
    <source>
        <dbReference type="Proteomes" id="UP001430172"/>
    </source>
</evidence>
<evidence type="ECO:0000259" key="6">
    <source>
        <dbReference type="Pfam" id="PF00108"/>
    </source>
</evidence>
<organism evidence="8 9">
    <name type="scientific">Phycicoccus sonneratiae</name>
    <dbReference type="NCBI Taxonomy" id="2807628"/>
    <lineage>
        <taxon>Bacteria</taxon>
        <taxon>Bacillati</taxon>
        <taxon>Actinomycetota</taxon>
        <taxon>Actinomycetes</taxon>
        <taxon>Micrococcales</taxon>
        <taxon>Intrasporangiaceae</taxon>
        <taxon>Phycicoccus</taxon>
    </lineage>
</organism>
<dbReference type="EC" id="2.3.1.9" evidence="8"/>
<comment type="caution">
    <text evidence="8">The sequence shown here is derived from an EMBL/GenBank/DDBJ whole genome shotgun (WGS) entry which is preliminary data.</text>
</comment>
<name>A0ABS2CL01_9MICO</name>